<evidence type="ECO:0000256" key="2">
    <source>
        <dbReference type="ARBA" id="ARBA00023315"/>
    </source>
</evidence>
<evidence type="ECO:0000313" key="5">
    <source>
        <dbReference type="Proteomes" id="UP000467249"/>
    </source>
</evidence>
<keyword evidence="5" id="KW-1185">Reference proteome</keyword>
<dbReference type="InterPro" id="IPR050832">
    <property type="entry name" value="Bact_Acetyltransf"/>
</dbReference>
<dbReference type="InterPro" id="IPR016181">
    <property type="entry name" value="Acyl_CoA_acyltransferase"/>
</dbReference>
<dbReference type="AlphaFoldDB" id="A0A6N4W658"/>
<dbReference type="GO" id="GO:0016747">
    <property type="term" value="F:acyltransferase activity, transferring groups other than amino-acyl groups"/>
    <property type="evidence" value="ECO:0007669"/>
    <property type="project" value="InterPro"/>
</dbReference>
<evidence type="ECO:0000256" key="1">
    <source>
        <dbReference type="ARBA" id="ARBA00022679"/>
    </source>
</evidence>
<sequence length="154" mass="17124">MRRATAADAAAIAQLAEDAYGKYVSRIGRRPAPMDADYLALIENAIAWVLTCDDHVVGSLITVVNDDHLLLESIAIAPSAQGRGYGALLLRRAEDDAHDADRAEVRLYTNAAMTENVAMYPRFGYVETHRDGQDGFRRVYFRKLLAGQDVQRER</sequence>
<feature type="domain" description="N-acetyltransferase" evidence="3">
    <location>
        <begin position="1"/>
        <end position="146"/>
    </location>
</feature>
<dbReference type="CDD" id="cd04301">
    <property type="entry name" value="NAT_SF"/>
    <property type="match status" value="1"/>
</dbReference>
<dbReference type="EMBL" id="AP022620">
    <property type="protein sequence ID" value="BBZ75597.1"/>
    <property type="molecule type" value="Genomic_DNA"/>
</dbReference>
<dbReference type="Proteomes" id="UP000467249">
    <property type="component" value="Chromosome"/>
</dbReference>
<name>A0A6N4W658_9MYCO</name>
<gene>
    <name evidence="4" type="ORF">MANY_09340</name>
</gene>
<evidence type="ECO:0000259" key="3">
    <source>
        <dbReference type="PROSITE" id="PS51186"/>
    </source>
</evidence>
<protein>
    <submittedName>
        <fullName evidence="4">Acetyltransferase</fullName>
    </submittedName>
</protein>
<dbReference type="PROSITE" id="PS51186">
    <property type="entry name" value="GNAT"/>
    <property type="match status" value="1"/>
</dbReference>
<dbReference type="InterPro" id="IPR000182">
    <property type="entry name" value="GNAT_dom"/>
</dbReference>
<keyword evidence="2" id="KW-0012">Acyltransferase</keyword>
<dbReference type="Gene3D" id="3.40.630.30">
    <property type="match status" value="1"/>
</dbReference>
<dbReference type="PANTHER" id="PTHR43877">
    <property type="entry name" value="AMINOALKYLPHOSPHONATE N-ACETYLTRANSFERASE-RELATED-RELATED"/>
    <property type="match status" value="1"/>
</dbReference>
<dbReference type="KEGG" id="many:MANY_09340"/>
<organism evidence="4 5">
    <name type="scientific">Mycolicibacterium anyangense</name>
    <dbReference type="NCBI Taxonomy" id="1431246"/>
    <lineage>
        <taxon>Bacteria</taxon>
        <taxon>Bacillati</taxon>
        <taxon>Actinomycetota</taxon>
        <taxon>Actinomycetes</taxon>
        <taxon>Mycobacteriales</taxon>
        <taxon>Mycobacteriaceae</taxon>
        <taxon>Mycolicibacterium</taxon>
    </lineage>
</organism>
<dbReference type="Pfam" id="PF00583">
    <property type="entry name" value="Acetyltransf_1"/>
    <property type="match status" value="1"/>
</dbReference>
<evidence type="ECO:0000313" key="4">
    <source>
        <dbReference type="EMBL" id="BBZ75597.1"/>
    </source>
</evidence>
<dbReference type="PANTHER" id="PTHR43877:SF2">
    <property type="entry name" value="AMINOALKYLPHOSPHONATE N-ACETYLTRANSFERASE-RELATED"/>
    <property type="match status" value="1"/>
</dbReference>
<accession>A0A6N4W658</accession>
<proteinExistence type="predicted"/>
<dbReference type="SUPFAM" id="SSF55729">
    <property type="entry name" value="Acyl-CoA N-acyltransferases (Nat)"/>
    <property type="match status" value="1"/>
</dbReference>
<keyword evidence="1 4" id="KW-0808">Transferase</keyword>
<reference evidence="4 5" key="1">
    <citation type="journal article" date="2019" name="Emerg. Microbes Infect.">
        <title>Comprehensive subspecies identification of 175 nontuberculous mycobacteria species based on 7547 genomic profiles.</title>
        <authorList>
            <person name="Matsumoto Y."/>
            <person name="Kinjo T."/>
            <person name="Motooka D."/>
            <person name="Nabeya D."/>
            <person name="Jung N."/>
            <person name="Uechi K."/>
            <person name="Horii T."/>
            <person name="Iida T."/>
            <person name="Fujita J."/>
            <person name="Nakamura S."/>
        </authorList>
    </citation>
    <scope>NUCLEOTIDE SEQUENCE [LARGE SCALE GENOMIC DNA]</scope>
    <source>
        <strain evidence="4 5">JCM 30275</strain>
    </source>
</reference>